<name>A0ABR0AQP0_9CRUS</name>
<organism evidence="2 3">
    <name type="scientific">Daphnia magna</name>
    <dbReference type="NCBI Taxonomy" id="35525"/>
    <lineage>
        <taxon>Eukaryota</taxon>
        <taxon>Metazoa</taxon>
        <taxon>Ecdysozoa</taxon>
        <taxon>Arthropoda</taxon>
        <taxon>Crustacea</taxon>
        <taxon>Branchiopoda</taxon>
        <taxon>Diplostraca</taxon>
        <taxon>Cladocera</taxon>
        <taxon>Anomopoda</taxon>
        <taxon>Daphniidae</taxon>
        <taxon>Daphnia</taxon>
    </lineage>
</organism>
<protein>
    <submittedName>
        <fullName evidence="2">Uncharacterized protein</fullName>
    </submittedName>
</protein>
<keyword evidence="1" id="KW-0812">Transmembrane</keyword>
<evidence type="ECO:0000313" key="3">
    <source>
        <dbReference type="Proteomes" id="UP001234178"/>
    </source>
</evidence>
<gene>
    <name evidence="2" type="ORF">OUZ56_016484</name>
</gene>
<dbReference type="Proteomes" id="UP001234178">
    <property type="component" value="Unassembled WGS sequence"/>
</dbReference>
<evidence type="ECO:0000256" key="1">
    <source>
        <dbReference type="SAM" id="Phobius"/>
    </source>
</evidence>
<proteinExistence type="predicted"/>
<reference evidence="2 3" key="1">
    <citation type="journal article" date="2023" name="Nucleic Acids Res.">
        <title>The hologenome of Daphnia magna reveals possible DNA methylation and microbiome-mediated evolution of the host genome.</title>
        <authorList>
            <person name="Chaturvedi A."/>
            <person name="Li X."/>
            <person name="Dhandapani V."/>
            <person name="Marshall H."/>
            <person name="Kissane S."/>
            <person name="Cuenca-Cambronero M."/>
            <person name="Asole G."/>
            <person name="Calvet F."/>
            <person name="Ruiz-Romero M."/>
            <person name="Marangio P."/>
            <person name="Guigo R."/>
            <person name="Rago D."/>
            <person name="Mirbahai L."/>
            <person name="Eastwood N."/>
            <person name="Colbourne J.K."/>
            <person name="Zhou J."/>
            <person name="Mallon E."/>
            <person name="Orsini L."/>
        </authorList>
    </citation>
    <scope>NUCLEOTIDE SEQUENCE [LARGE SCALE GENOMIC DNA]</scope>
    <source>
        <strain evidence="2">LRV0_1</strain>
    </source>
</reference>
<comment type="caution">
    <text evidence="2">The sequence shown here is derived from an EMBL/GenBank/DDBJ whole genome shotgun (WGS) entry which is preliminary data.</text>
</comment>
<keyword evidence="1" id="KW-0472">Membrane</keyword>
<keyword evidence="3" id="KW-1185">Reference proteome</keyword>
<dbReference type="EMBL" id="JAOYFB010000038">
    <property type="protein sequence ID" value="KAK4027438.1"/>
    <property type="molecule type" value="Genomic_DNA"/>
</dbReference>
<sequence length="102" mass="11879">MKNKESPFACQDVDDIYSWFALILPILIATYLRLSEDKRCDCPYTIHKEYWCNGLSIAGKMLLVTNLDLVNYLLCSKSPYTHEDLKAYKGLETYKRFIDEGI</sequence>
<keyword evidence="1" id="KW-1133">Transmembrane helix</keyword>
<evidence type="ECO:0000313" key="2">
    <source>
        <dbReference type="EMBL" id="KAK4027438.1"/>
    </source>
</evidence>
<feature type="transmembrane region" description="Helical" evidence="1">
    <location>
        <begin position="16"/>
        <end position="34"/>
    </location>
</feature>
<accession>A0ABR0AQP0</accession>